<dbReference type="OrthoDB" id="6637496at2"/>
<sequence>MALRHIALFRWTDGVTSEQVGEVVDGLSRLPSRIPELRAYTFGPDLGVSDGTYDFGVVADLADEKALTVYREHPDHQAVLAVMRPLIADRASVQIHIADPE</sequence>
<protein>
    <submittedName>
        <fullName evidence="2">Stress protein</fullName>
    </submittedName>
</protein>
<dbReference type="Pfam" id="PF07876">
    <property type="entry name" value="Dabb"/>
    <property type="match status" value="1"/>
</dbReference>
<name>A0A223S4H7_9ACTN</name>
<evidence type="ECO:0000259" key="1">
    <source>
        <dbReference type="PROSITE" id="PS51502"/>
    </source>
</evidence>
<proteinExistence type="predicted"/>
<dbReference type="InterPro" id="IPR013097">
    <property type="entry name" value="Dabb"/>
</dbReference>
<accession>A0A223S4H7</accession>
<dbReference type="SUPFAM" id="SSF54909">
    <property type="entry name" value="Dimeric alpha+beta barrel"/>
    <property type="match status" value="1"/>
</dbReference>
<gene>
    <name evidence="2" type="ORF">CDO52_09545</name>
</gene>
<evidence type="ECO:0000313" key="3">
    <source>
        <dbReference type="Proteomes" id="UP000215005"/>
    </source>
</evidence>
<evidence type="ECO:0000313" key="2">
    <source>
        <dbReference type="EMBL" id="ASU83001.1"/>
    </source>
</evidence>
<dbReference type="SMART" id="SM00886">
    <property type="entry name" value="Dabb"/>
    <property type="match status" value="1"/>
</dbReference>
<dbReference type="Proteomes" id="UP000215005">
    <property type="component" value="Chromosome"/>
</dbReference>
<keyword evidence="3" id="KW-1185">Reference proteome</keyword>
<reference evidence="2 3" key="1">
    <citation type="submission" date="2017-08" db="EMBL/GenBank/DDBJ databases">
        <title>The complete genome sequence of Nocardiopsis gilva YIM 90087.</title>
        <authorList>
            <person name="Yin M."/>
            <person name="Tang S."/>
        </authorList>
    </citation>
    <scope>NUCLEOTIDE SEQUENCE [LARGE SCALE GENOMIC DNA]</scope>
    <source>
        <strain evidence="2 3">YIM 90087</strain>
    </source>
</reference>
<organism evidence="2 3">
    <name type="scientific">Nocardiopsis gilva YIM 90087</name>
    <dbReference type="NCBI Taxonomy" id="1235441"/>
    <lineage>
        <taxon>Bacteria</taxon>
        <taxon>Bacillati</taxon>
        <taxon>Actinomycetota</taxon>
        <taxon>Actinomycetes</taxon>
        <taxon>Streptosporangiales</taxon>
        <taxon>Nocardiopsidaceae</taxon>
        <taxon>Nocardiopsis</taxon>
    </lineage>
</organism>
<dbReference type="EMBL" id="CP022753">
    <property type="protein sequence ID" value="ASU83001.1"/>
    <property type="molecule type" value="Genomic_DNA"/>
</dbReference>
<dbReference type="PANTHER" id="PTHR37832">
    <property type="entry name" value="BLL2683 PROTEIN"/>
    <property type="match status" value="1"/>
</dbReference>
<dbReference type="PANTHER" id="PTHR37832:SF1">
    <property type="entry name" value="STRESS-RESPONSE A_B BARREL DOMAIN-CONTAINING PROTEIN"/>
    <property type="match status" value="1"/>
</dbReference>
<dbReference type="PROSITE" id="PS51502">
    <property type="entry name" value="S_R_A_B_BARREL"/>
    <property type="match status" value="1"/>
</dbReference>
<dbReference type="AlphaFoldDB" id="A0A223S4H7"/>
<feature type="domain" description="Stress-response A/B barrel" evidence="1">
    <location>
        <begin position="3"/>
        <end position="95"/>
    </location>
</feature>
<dbReference type="KEGG" id="ngv:CDO52_09545"/>
<dbReference type="InterPro" id="IPR011008">
    <property type="entry name" value="Dimeric_a/b-barrel"/>
</dbReference>
<dbReference type="Gene3D" id="3.30.70.100">
    <property type="match status" value="1"/>
</dbReference>
<dbReference type="RefSeq" id="WP_017617586.1">
    <property type="nucleotide sequence ID" value="NZ_ANBG01000082.1"/>
</dbReference>